<proteinExistence type="predicted"/>
<dbReference type="EMBL" id="CP053586">
    <property type="protein sequence ID" value="WNZ26583.1"/>
    <property type="molecule type" value="Genomic_DNA"/>
</dbReference>
<dbReference type="AlphaFoldDB" id="A0AA97AS78"/>
<organism evidence="1">
    <name type="scientific">Leptolyngbya sp. NK1-12</name>
    <dbReference type="NCBI Taxonomy" id="2547451"/>
    <lineage>
        <taxon>Bacteria</taxon>
        <taxon>Bacillati</taxon>
        <taxon>Cyanobacteriota</taxon>
        <taxon>Cyanophyceae</taxon>
        <taxon>Leptolyngbyales</taxon>
        <taxon>Leptolyngbyaceae</taxon>
        <taxon>Leptolyngbya group</taxon>
        <taxon>Leptolyngbya</taxon>
    </lineage>
</organism>
<name>A0AA97AS78_9CYAN</name>
<evidence type="ECO:0000313" key="1">
    <source>
        <dbReference type="EMBL" id="WNZ26583.1"/>
    </source>
</evidence>
<accession>A0AA97AS78</accession>
<sequence>MLIAPLLVLPLSGRAESFSQSDVEKITFDLTAISPAGLIGGATSLQSVSYEFCIPASETHRIEVQAIDPSVQYFPHSRGRIGCGDDQILCIGHTHQPRWREILHQLADLDYVERIDRFWGE</sequence>
<protein>
    <submittedName>
        <fullName evidence="1">Uncharacterized protein</fullName>
    </submittedName>
</protein>
<gene>
    <name evidence="1" type="ORF">HJG54_13050</name>
</gene>
<reference evidence="1" key="1">
    <citation type="submission" date="2020-05" db="EMBL/GenBank/DDBJ databases">
        <authorList>
            <person name="Zhu T."/>
            <person name="Keshari N."/>
            <person name="Lu X."/>
        </authorList>
    </citation>
    <scope>NUCLEOTIDE SEQUENCE</scope>
    <source>
        <strain evidence="1">NK1-12</strain>
    </source>
</reference>